<evidence type="ECO:0000313" key="2">
    <source>
        <dbReference type="Proteomes" id="UP001285921"/>
    </source>
</evidence>
<accession>A0ABQ6NHX1</accession>
<proteinExistence type="predicted"/>
<sequence>MNALKLSDKDITKIDTGLAHNDQIHLNHSIKLYDRSAEVSFTFSYHILIGLTAHFKPEDVEYVEKAITKERGTGIYNYNGKNEKTDVTWQDDLLENNKTWKAAVEEIYKNLGFKISDDPMKDGISVGQKPITWCRLTMDSNSPLYGNLYFNGDVASMLNYPEKYAPEFILK</sequence>
<reference evidence="1 2" key="1">
    <citation type="submission" date="2023-05" db="EMBL/GenBank/DDBJ databases">
        <title>Draft genome of Paenibacillus sp. CCS26.</title>
        <authorList>
            <person name="Akita H."/>
            <person name="Shinto Y."/>
            <person name="Kimura Z."/>
        </authorList>
    </citation>
    <scope>NUCLEOTIDE SEQUENCE [LARGE SCALE GENOMIC DNA]</scope>
    <source>
        <strain evidence="1 2">CCS26</strain>
    </source>
</reference>
<protein>
    <recommendedName>
        <fullName evidence="3">DUF3298 domain-containing protein</fullName>
    </recommendedName>
</protein>
<dbReference type="RefSeq" id="WP_317979365.1">
    <property type="nucleotide sequence ID" value="NZ_BTCL01000004.1"/>
</dbReference>
<dbReference type="EMBL" id="BTCL01000004">
    <property type="protein sequence ID" value="GMK44349.1"/>
    <property type="molecule type" value="Genomic_DNA"/>
</dbReference>
<comment type="caution">
    <text evidence="1">The sequence shown here is derived from an EMBL/GenBank/DDBJ whole genome shotgun (WGS) entry which is preliminary data.</text>
</comment>
<gene>
    <name evidence="1" type="ORF">PghCCS26_14770</name>
</gene>
<keyword evidence="2" id="KW-1185">Reference proteome</keyword>
<name>A0ABQ6NHX1_9BACL</name>
<evidence type="ECO:0000313" key="1">
    <source>
        <dbReference type="EMBL" id="GMK44349.1"/>
    </source>
</evidence>
<organism evidence="1 2">
    <name type="scientific">Paenibacillus glycanilyticus</name>
    <dbReference type="NCBI Taxonomy" id="126569"/>
    <lineage>
        <taxon>Bacteria</taxon>
        <taxon>Bacillati</taxon>
        <taxon>Bacillota</taxon>
        <taxon>Bacilli</taxon>
        <taxon>Bacillales</taxon>
        <taxon>Paenibacillaceae</taxon>
        <taxon>Paenibacillus</taxon>
    </lineage>
</organism>
<evidence type="ECO:0008006" key="3">
    <source>
        <dbReference type="Google" id="ProtNLM"/>
    </source>
</evidence>
<dbReference type="Proteomes" id="UP001285921">
    <property type="component" value="Unassembled WGS sequence"/>
</dbReference>